<dbReference type="AlphaFoldDB" id="A0A9Q8PL60"/>
<keyword evidence="2" id="KW-1185">Reference proteome</keyword>
<reference evidence="1" key="1">
    <citation type="submission" date="2021-12" db="EMBL/GenBank/DDBJ databases">
        <authorList>
            <person name="Zaccaron A."/>
            <person name="Stergiopoulos I."/>
        </authorList>
    </citation>
    <scope>NUCLEOTIDE SEQUENCE</scope>
    <source>
        <strain evidence="1">Race5_Kim</strain>
    </source>
</reference>
<dbReference type="EMBL" id="CP090174">
    <property type="protein sequence ID" value="UJO24525.1"/>
    <property type="molecule type" value="Genomic_DNA"/>
</dbReference>
<name>A0A9Q8PL60_PASFU</name>
<evidence type="ECO:0000313" key="2">
    <source>
        <dbReference type="Proteomes" id="UP000756132"/>
    </source>
</evidence>
<accession>A0A9Q8PL60</accession>
<dbReference type="RefSeq" id="XP_047768891.1">
    <property type="nucleotide sequence ID" value="XM_047912994.1"/>
</dbReference>
<dbReference type="OrthoDB" id="10651954at2759"/>
<evidence type="ECO:0000313" key="1">
    <source>
        <dbReference type="EMBL" id="UJO24525.1"/>
    </source>
</evidence>
<reference evidence="1" key="2">
    <citation type="journal article" date="2022" name="Microb. Genom.">
        <title>A chromosome-scale genome assembly of the tomato pathogen Cladosporium fulvum reveals a compartmentalized genome architecture and the presence of a dispensable chromosome.</title>
        <authorList>
            <person name="Zaccaron A.Z."/>
            <person name="Chen L.H."/>
            <person name="Samaras A."/>
            <person name="Stergiopoulos I."/>
        </authorList>
    </citation>
    <scope>NUCLEOTIDE SEQUENCE</scope>
    <source>
        <strain evidence="1">Race5_Kim</strain>
    </source>
</reference>
<dbReference type="GeneID" id="71993724"/>
<gene>
    <name evidence="1" type="ORF">CLAFUR5_13846</name>
</gene>
<protein>
    <submittedName>
        <fullName evidence="1">Uncharacterized protein</fullName>
    </submittedName>
</protein>
<organism evidence="1 2">
    <name type="scientific">Passalora fulva</name>
    <name type="common">Tomato leaf mold</name>
    <name type="synonym">Cladosporium fulvum</name>
    <dbReference type="NCBI Taxonomy" id="5499"/>
    <lineage>
        <taxon>Eukaryota</taxon>
        <taxon>Fungi</taxon>
        <taxon>Dikarya</taxon>
        <taxon>Ascomycota</taxon>
        <taxon>Pezizomycotina</taxon>
        <taxon>Dothideomycetes</taxon>
        <taxon>Dothideomycetidae</taxon>
        <taxon>Mycosphaerellales</taxon>
        <taxon>Mycosphaerellaceae</taxon>
        <taxon>Fulvia</taxon>
    </lineage>
</organism>
<dbReference type="KEGG" id="ffu:CLAFUR5_13846"/>
<dbReference type="Proteomes" id="UP000756132">
    <property type="component" value="Chromosome 12"/>
</dbReference>
<proteinExistence type="predicted"/>
<sequence length="147" mass="17260">MAITTANGIPDTTCHFFELPPELRVHVYEYAFRLTPFDPEAPQTPPLLAVCKLVRHEAWLLYEAHVRRIQCHNRIDFEISIRLLRRAQETASSILERLKYLYVDRTMLRVWIEQEYVCGAELLKLALRPQVGGDYTWKKKKTQAMMA</sequence>